<gene>
    <name evidence="2" type="primary">orf1</name>
</gene>
<dbReference type="AlphaFoldDB" id="A0A2U9GIT7"/>
<dbReference type="GO" id="GO:0008270">
    <property type="term" value="F:zinc ion binding"/>
    <property type="evidence" value="ECO:0007669"/>
    <property type="project" value="InterPro"/>
</dbReference>
<dbReference type="InterPro" id="IPR044925">
    <property type="entry name" value="His-Me_finger_sf"/>
</dbReference>
<organism evidence="2">
    <name type="scientific">Psammoneis japonica</name>
    <dbReference type="NCBI Taxonomy" id="517775"/>
    <lineage>
        <taxon>Eukaryota</taxon>
        <taxon>Sar</taxon>
        <taxon>Stramenopiles</taxon>
        <taxon>Ochrophyta</taxon>
        <taxon>Bacillariophyta</taxon>
        <taxon>Mediophyceae</taxon>
        <taxon>Biddulphiophycidae</taxon>
        <taxon>Triceratiales</taxon>
        <taxon>Plagiogrammaceae</taxon>
        <taxon>Psammoneis</taxon>
    </lineage>
</organism>
<accession>A0A2U9GIT7</accession>
<dbReference type="SMART" id="SM00507">
    <property type="entry name" value="HNHc"/>
    <property type="match status" value="1"/>
</dbReference>
<reference evidence="2" key="1">
    <citation type="journal article" date="2018" name="Genome Biol. Evol.">
        <title>Recurrent loss, horizontal transfer, and the obscure origins of mitochondrial introns in diatoms (Bacillariophyta).</title>
        <authorList>
            <person name="Guillory W.X."/>
            <person name="Onyshchenko A."/>
            <person name="Ruck E.C."/>
            <person name="Parks M."/>
            <person name="Nakov T."/>
            <person name="Wickett N.J."/>
            <person name="Alverson A.J."/>
        </authorList>
    </citation>
    <scope>NUCLEOTIDE SEQUENCE</scope>
</reference>
<keyword evidence="2" id="KW-0695">RNA-directed DNA polymerase</keyword>
<dbReference type="InterPro" id="IPR002711">
    <property type="entry name" value="HNH"/>
</dbReference>
<dbReference type="InterPro" id="IPR003615">
    <property type="entry name" value="HNH_nuc"/>
</dbReference>
<dbReference type="InterPro" id="IPR025960">
    <property type="entry name" value="RVT_N"/>
</dbReference>
<dbReference type="GeneID" id="36957539"/>
<evidence type="ECO:0000259" key="1">
    <source>
        <dbReference type="SMART" id="SM00507"/>
    </source>
</evidence>
<keyword evidence="2" id="KW-0808">Transferase</keyword>
<sequence>MKIAKNYESINWQQCNVELFKLQNEILKAYRTGIKKDVLKAQHNLTRSFAARALAKFQKGYCPVCQSSLFNGEELEIHHITSRKEGGNHSYKNLKLLHKVCHRQVEYSKEGNLKATWREKGIIP</sequence>
<dbReference type="GO" id="GO:0003964">
    <property type="term" value="F:RNA-directed DNA polymerase activity"/>
    <property type="evidence" value="ECO:0007669"/>
    <property type="project" value="UniProtKB-KW"/>
</dbReference>
<feature type="domain" description="HNH nuclease" evidence="1">
    <location>
        <begin position="49"/>
        <end position="103"/>
    </location>
</feature>
<dbReference type="Pfam" id="PF13655">
    <property type="entry name" value="RVT_N"/>
    <property type="match status" value="1"/>
</dbReference>
<dbReference type="Pfam" id="PF01844">
    <property type="entry name" value="HNH"/>
    <property type="match status" value="1"/>
</dbReference>
<dbReference type="GO" id="GO:0003676">
    <property type="term" value="F:nucleic acid binding"/>
    <property type="evidence" value="ECO:0007669"/>
    <property type="project" value="InterPro"/>
</dbReference>
<keyword evidence="2" id="KW-0496">Mitochondrion</keyword>
<protein>
    <submittedName>
        <fullName evidence="2">Reverse transcriptase</fullName>
    </submittedName>
</protein>
<geneLocation type="mitochondrion" evidence="2"/>
<dbReference type="CDD" id="cd00085">
    <property type="entry name" value="HNHc"/>
    <property type="match status" value="1"/>
</dbReference>
<keyword evidence="2" id="KW-0548">Nucleotidyltransferase</keyword>
<dbReference type="SUPFAM" id="SSF54060">
    <property type="entry name" value="His-Me finger endonucleases"/>
    <property type="match status" value="1"/>
</dbReference>
<evidence type="ECO:0000313" key="2">
    <source>
        <dbReference type="EMBL" id="AWQ64277.1"/>
    </source>
</evidence>
<dbReference type="EMBL" id="MG148339">
    <property type="protein sequence ID" value="AWQ64277.1"/>
    <property type="molecule type" value="Genomic_DNA"/>
</dbReference>
<dbReference type="GO" id="GO:0004519">
    <property type="term" value="F:endonuclease activity"/>
    <property type="evidence" value="ECO:0007669"/>
    <property type="project" value="InterPro"/>
</dbReference>
<proteinExistence type="predicted"/>
<name>A0A2U9GIT7_9STRA</name>
<dbReference type="RefSeq" id="YP_009495547.1">
    <property type="nucleotide sequence ID" value="NC_037989.1"/>
</dbReference>
<dbReference type="Gene3D" id="1.10.30.50">
    <property type="match status" value="1"/>
</dbReference>